<dbReference type="InterPro" id="IPR000182">
    <property type="entry name" value="GNAT_dom"/>
</dbReference>
<keyword evidence="3" id="KW-1185">Reference proteome</keyword>
<dbReference type="PANTHER" id="PTHR43072:SF8">
    <property type="entry name" value="ACYLTRANSFERASE FABY-RELATED"/>
    <property type="match status" value="1"/>
</dbReference>
<evidence type="ECO:0000313" key="2">
    <source>
        <dbReference type="EMBL" id="TQD46392.1"/>
    </source>
</evidence>
<keyword evidence="2" id="KW-0808">Transferase</keyword>
<sequence length="189" mass="20489">MLPSADTGPVVRAATEADLPAITALYADEVRDRVATYEYEVPTLEDMRSRWQRLEDHGFPYLVAETGGRFAGYAYAGPYRGRIGYQWTVENAIYIDPAQQGRGVGRALLQALIDACEAQGFRQMVAVIGDGSNAASVALHERLGFTTVGVYRGLGRKQGRWLDTVQMQRALGAGDTSAPAGPAVPRWPG</sequence>
<dbReference type="Proteomes" id="UP000318212">
    <property type="component" value="Unassembled WGS sequence"/>
</dbReference>
<feature type="domain" description="N-acetyltransferase" evidence="1">
    <location>
        <begin position="9"/>
        <end position="172"/>
    </location>
</feature>
<proteinExistence type="predicted"/>
<dbReference type="InterPro" id="IPR016181">
    <property type="entry name" value="Acyl_CoA_acyltransferase"/>
</dbReference>
<gene>
    <name evidence="2" type="ORF">FKV25_07035</name>
</gene>
<dbReference type="SUPFAM" id="SSF55729">
    <property type="entry name" value="Acyl-CoA N-acyltransferases (Nat)"/>
    <property type="match status" value="1"/>
</dbReference>
<dbReference type="OrthoDB" id="5459937at2"/>
<comment type="caution">
    <text evidence="2">The sequence shown here is derived from an EMBL/GenBank/DDBJ whole genome shotgun (WGS) entry which is preliminary data.</text>
</comment>
<dbReference type="EMBL" id="VICE01000066">
    <property type="protein sequence ID" value="TQD46392.1"/>
    <property type="molecule type" value="Genomic_DNA"/>
</dbReference>
<organism evidence="2 3">
    <name type="scientific">Marilutibacter aestuarii</name>
    <dbReference type="NCBI Taxonomy" id="1706195"/>
    <lineage>
        <taxon>Bacteria</taxon>
        <taxon>Pseudomonadati</taxon>
        <taxon>Pseudomonadota</taxon>
        <taxon>Gammaproteobacteria</taxon>
        <taxon>Lysobacterales</taxon>
        <taxon>Lysobacteraceae</taxon>
        <taxon>Marilutibacter</taxon>
    </lineage>
</organism>
<dbReference type="CDD" id="cd04301">
    <property type="entry name" value="NAT_SF"/>
    <property type="match status" value="1"/>
</dbReference>
<dbReference type="RefSeq" id="WP_141518077.1">
    <property type="nucleotide sequence ID" value="NZ_VICE01000066.1"/>
</dbReference>
<dbReference type="Pfam" id="PF13420">
    <property type="entry name" value="Acetyltransf_4"/>
    <property type="match status" value="1"/>
</dbReference>
<reference evidence="2 3" key="1">
    <citation type="submission" date="2019-06" db="EMBL/GenBank/DDBJ databases">
        <title>Lysobacter alkalisoli sp. nov. isolated from saline soil.</title>
        <authorList>
            <person name="Sun J.-Q."/>
            <person name="Xu L."/>
        </authorList>
    </citation>
    <scope>NUCLEOTIDE SEQUENCE [LARGE SCALE GENOMIC DNA]</scope>
    <source>
        <strain evidence="2 3">JCM 31130</strain>
    </source>
</reference>
<evidence type="ECO:0000259" key="1">
    <source>
        <dbReference type="PROSITE" id="PS51186"/>
    </source>
</evidence>
<dbReference type="PROSITE" id="PS51186">
    <property type="entry name" value="GNAT"/>
    <property type="match status" value="1"/>
</dbReference>
<evidence type="ECO:0000313" key="3">
    <source>
        <dbReference type="Proteomes" id="UP000318212"/>
    </source>
</evidence>
<name>A0A508AL46_9GAMM</name>
<dbReference type="GO" id="GO:0016747">
    <property type="term" value="F:acyltransferase activity, transferring groups other than amino-acyl groups"/>
    <property type="evidence" value="ECO:0007669"/>
    <property type="project" value="InterPro"/>
</dbReference>
<dbReference type="Gene3D" id="3.40.630.30">
    <property type="match status" value="1"/>
</dbReference>
<dbReference type="AlphaFoldDB" id="A0A508AL46"/>
<protein>
    <submittedName>
        <fullName evidence="2">N-acetyltransferase</fullName>
    </submittedName>
</protein>
<dbReference type="PANTHER" id="PTHR43072">
    <property type="entry name" value="N-ACETYLTRANSFERASE"/>
    <property type="match status" value="1"/>
</dbReference>
<accession>A0A508AL46</accession>